<dbReference type="AlphaFoldDB" id="A0AA36DXG2"/>
<sequence>MAHSSSINYFCGNKFNAQISENIPIFHSNRIGICDSILIELEFKIQLRYALCWKNIQKNKLCLPVGGDVGSDRRWRSTDVGCGSVPMVVVEYRGKSMKHRWSTGQAMIDEAGMDRQWRGGALVEGSPPQIEQRRRKLASPKMEQHRRWKEAREWRWI</sequence>
<organism evidence="1 2">
    <name type="scientific">Lactuca saligna</name>
    <name type="common">Willowleaf lettuce</name>
    <dbReference type="NCBI Taxonomy" id="75948"/>
    <lineage>
        <taxon>Eukaryota</taxon>
        <taxon>Viridiplantae</taxon>
        <taxon>Streptophyta</taxon>
        <taxon>Embryophyta</taxon>
        <taxon>Tracheophyta</taxon>
        <taxon>Spermatophyta</taxon>
        <taxon>Magnoliopsida</taxon>
        <taxon>eudicotyledons</taxon>
        <taxon>Gunneridae</taxon>
        <taxon>Pentapetalae</taxon>
        <taxon>asterids</taxon>
        <taxon>campanulids</taxon>
        <taxon>Asterales</taxon>
        <taxon>Asteraceae</taxon>
        <taxon>Cichorioideae</taxon>
        <taxon>Cichorieae</taxon>
        <taxon>Lactucinae</taxon>
        <taxon>Lactuca</taxon>
    </lineage>
</organism>
<dbReference type="Proteomes" id="UP001177003">
    <property type="component" value="Chromosome 3"/>
</dbReference>
<dbReference type="EMBL" id="OX465079">
    <property type="protein sequence ID" value="CAI9274633.1"/>
    <property type="molecule type" value="Genomic_DNA"/>
</dbReference>
<proteinExistence type="predicted"/>
<keyword evidence="2" id="KW-1185">Reference proteome</keyword>
<gene>
    <name evidence="1" type="ORF">LSALG_LOCUS14699</name>
</gene>
<evidence type="ECO:0000313" key="1">
    <source>
        <dbReference type="EMBL" id="CAI9274633.1"/>
    </source>
</evidence>
<accession>A0AA36DXG2</accession>
<reference evidence="1" key="1">
    <citation type="submission" date="2023-04" db="EMBL/GenBank/DDBJ databases">
        <authorList>
            <person name="Vijverberg K."/>
            <person name="Xiong W."/>
            <person name="Schranz E."/>
        </authorList>
    </citation>
    <scope>NUCLEOTIDE SEQUENCE</scope>
</reference>
<evidence type="ECO:0000313" key="2">
    <source>
        <dbReference type="Proteomes" id="UP001177003"/>
    </source>
</evidence>
<protein>
    <submittedName>
        <fullName evidence="1">Uncharacterized protein</fullName>
    </submittedName>
</protein>
<name>A0AA36DXG2_LACSI</name>